<dbReference type="EMBL" id="JNSK01000036">
    <property type="protein sequence ID" value="KGA17796.1"/>
    <property type="molecule type" value="Genomic_DNA"/>
</dbReference>
<dbReference type="Gene3D" id="3.90.226.10">
    <property type="entry name" value="2-enoyl-CoA Hydratase, Chain A, domain 1"/>
    <property type="match status" value="1"/>
</dbReference>
<protein>
    <recommendedName>
        <fullName evidence="2">Enoyl-CoA hydratase</fullName>
    </recommendedName>
</protein>
<evidence type="ECO:0008006" key="2">
    <source>
        <dbReference type="Google" id="ProtNLM"/>
    </source>
</evidence>
<accession>A0A094QSR0</accession>
<comment type="caution">
    <text evidence="1">The sequence shown here is derived from an EMBL/GenBank/DDBJ whole genome shotgun (WGS) entry which is preliminary data.</text>
</comment>
<dbReference type="AlphaFoldDB" id="A0A094QSR0"/>
<reference evidence="1" key="1">
    <citation type="submission" date="2014-05" db="EMBL/GenBank/DDBJ databases">
        <title>Key roles for freshwater Actinobacteria revealed by deep metagenomic sequencing.</title>
        <authorList>
            <person name="Ghai R."/>
            <person name="Mizuno C.M."/>
            <person name="Picazo A."/>
            <person name="Camacho A."/>
            <person name="Rodriguez-Valera F."/>
        </authorList>
    </citation>
    <scope>NUCLEOTIDE SEQUENCE</scope>
</reference>
<dbReference type="SUPFAM" id="SSF52096">
    <property type="entry name" value="ClpP/crotonase"/>
    <property type="match status" value="1"/>
</dbReference>
<evidence type="ECO:0000313" key="1">
    <source>
        <dbReference type="EMBL" id="KGA17796.1"/>
    </source>
</evidence>
<dbReference type="InterPro" id="IPR001753">
    <property type="entry name" value="Enoyl-CoA_hydra/iso"/>
</dbReference>
<organism evidence="1">
    <name type="scientific">freshwater metagenome</name>
    <dbReference type="NCBI Taxonomy" id="449393"/>
    <lineage>
        <taxon>unclassified sequences</taxon>
        <taxon>metagenomes</taxon>
        <taxon>ecological metagenomes</taxon>
    </lineage>
</organism>
<name>A0A094QSR0_9ZZZZ</name>
<dbReference type="InterPro" id="IPR029045">
    <property type="entry name" value="ClpP/crotonase-like_dom_sf"/>
</dbReference>
<dbReference type="Pfam" id="PF00378">
    <property type="entry name" value="ECH_1"/>
    <property type="match status" value="1"/>
</dbReference>
<feature type="non-terminal residue" evidence="1">
    <location>
        <position position="1"/>
    </location>
</feature>
<sequence length="125" mass="13371">VASGLPPGAGATFRSRNKLGEQRAKSLLFSAGTLTGPEAVAAGLALTSVPRAELYEAVNKLIATFNKSPRNALAKTKAGFTQTQGLTNAQSWEVEIGLFRDFLLNDPMSAEGFNSYKEGRKPNWL</sequence>
<proteinExistence type="predicted"/>
<gene>
    <name evidence="1" type="ORF">GM50_10750</name>
</gene>